<evidence type="ECO:0000313" key="5">
    <source>
        <dbReference type="Proteomes" id="UP000177208"/>
    </source>
</evidence>
<evidence type="ECO:0000256" key="1">
    <source>
        <dbReference type="ARBA" id="ARBA00008007"/>
    </source>
</evidence>
<dbReference type="PANTHER" id="PTHR47505:SF1">
    <property type="entry name" value="DNA UTILIZATION PROTEIN YHGH"/>
    <property type="match status" value="1"/>
</dbReference>
<protein>
    <submittedName>
        <fullName evidence="4">Uncharacterized protein</fullName>
    </submittedName>
</protein>
<dbReference type="EMBL" id="MFZG01000030">
    <property type="protein sequence ID" value="OGK15842.1"/>
    <property type="molecule type" value="Genomic_DNA"/>
</dbReference>
<dbReference type="PANTHER" id="PTHR47505">
    <property type="entry name" value="DNA UTILIZATION PROTEIN YHGH"/>
    <property type="match status" value="1"/>
</dbReference>
<evidence type="ECO:0000259" key="3">
    <source>
        <dbReference type="Pfam" id="PF18912"/>
    </source>
</evidence>
<feature type="domain" description="Phosphoribosyltransferase" evidence="2">
    <location>
        <begin position="148"/>
        <end position="225"/>
    </location>
</feature>
<comment type="similarity">
    <text evidence="1">Belongs to the ComF/GntX family.</text>
</comment>
<dbReference type="InterPro" id="IPR000836">
    <property type="entry name" value="PRTase_dom"/>
</dbReference>
<organism evidence="4 5">
    <name type="scientific">Candidatus Roizmanbacteria bacterium RIFCSPHIGHO2_01_FULL_39_12c</name>
    <dbReference type="NCBI Taxonomy" id="1802031"/>
    <lineage>
        <taxon>Bacteria</taxon>
        <taxon>Candidatus Roizmaniibacteriota</taxon>
    </lineage>
</organism>
<dbReference type="CDD" id="cd06223">
    <property type="entry name" value="PRTases_typeI"/>
    <property type="match status" value="1"/>
</dbReference>
<dbReference type="SUPFAM" id="SSF53271">
    <property type="entry name" value="PRTase-like"/>
    <property type="match status" value="1"/>
</dbReference>
<dbReference type="AlphaFoldDB" id="A0A1F7GB53"/>
<dbReference type="InterPro" id="IPR044005">
    <property type="entry name" value="DZR_2"/>
</dbReference>
<reference evidence="4 5" key="1">
    <citation type="journal article" date="2016" name="Nat. Commun.">
        <title>Thousands of microbial genomes shed light on interconnected biogeochemical processes in an aquifer system.</title>
        <authorList>
            <person name="Anantharaman K."/>
            <person name="Brown C.T."/>
            <person name="Hug L.A."/>
            <person name="Sharon I."/>
            <person name="Castelle C.J."/>
            <person name="Probst A.J."/>
            <person name="Thomas B.C."/>
            <person name="Singh A."/>
            <person name="Wilkins M.J."/>
            <person name="Karaoz U."/>
            <person name="Brodie E.L."/>
            <person name="Williams K.H."/>
            <person name="Hubbard S.S."/>
            <person name="Banfield J.F."/>
        </authorList>
    </citation>
    <scope>NUCLEOTIDE SEQUENCE [LARGE SCALE GENOMIC DNA]</scope>
</reference>
<gene>
    <name evidence="4" type="ORF">A2774_05905</name>
</gene>
<dbReference type="Gene3D" id="3.40.50.2020">
    <property type="match status" value="1"/>
</dbReference>
<evidence type="ECO:0000259" key="2">
    <source>
        <dbReference type="Pfam" id="PF00156"/>
    </source>
</evidence>
<dbReference type="Pfam" id="PF00156">
    <property type="entry name" value="Pribosyltran"/>
    <property type="match status" value="1"/>
</dbReference>
<dbReference type="InterPro" id="IPR051910">
    <property type="entry name" value="ComF/GntX_DNA_util-trans"/>
</dbReference>
<proteinExistence type="inferred from homology"/>
<name>A0A1F7GB53_9BACT</name>
<comment type="caution">
    <text evidence="4">The sequence shown here is derived from an EMBL/GenBank/DDBJ whole genome shotgun (WGS) entry which is preliminary data.</text>
</comment>
<feature type="domain" description="Double zinc ribbon" evidence="3">
    <location>
        <begin position="5"/>
        <end position="54"/>
    </location>
</feature>
<dbReference type="Pfam" id="PF18912">
    <property type="entry name" value="DZR_2"/>
    <property type="match status" value="1"/>
</dbReference>
<evidence type="ECO:0000313" key="4">
    <source>
        <dbReference type="EMBL" id="OGK15842.1"/>
    </source>
</evidence>
<sequence>MFLKDLFLPKFCLGCGFLGAYICLKCQKKLSYVRRDNCVYCGKPSLYGLTHYGCKRNRGIEGMICVFYYNNFLKKIIKSIKYRLATEVFRELCLIIEPEKLSKISVLKELKKGDFQLQPIPLHTGRLRIRGFNQAKLVADFFNRFLNLSVIDHLKRSKNTRPQAQIKKDKDRLTNIRGAFSTHAHILVGQNIILVDDVITTGSTVKEAARSLKKAGAKSVFVLALARG</sequence>
<dbReference type="InterPro" id="IPR029057">
    <property type="entry name" value="PRTase-like"/>
</dbReference>
<dbReference type="Proteomes" id="UP000177208">
    <property type="component" value="Unassembled WGS sequence"/>
</dbReference>
<accession>A0A1F7GB53</accession>